<keyword evidence="1" id="KW-0695">RNA-directed DNA polymerase</keyword>
<dbReference type="PANTHER" id="PTHR19446">
    <property type="entry name" value="REVERSE TRANSCRIPTASES"/>
    <property type="match status" value="1"/>
</dbReference>
<keyword evidence="1" id="KW-0548">Nucleotidyltransferase</keyword>
<evidence type="ECO:0000313" key="1">
    <source>
        <dbReference type="EMBL" id="KAF0715110.1"/>
    </source>
</evidence>
<protein>
    <submittedName>
        <fullName evidence="1">Reverse transcriptase domain-containing protein</fullName>
    </submittedName>
</protein>
<gene>
    <name evidence="1" type="ORF">FWK35_00024058</name>
</gene>
<feature type="non-terminal residue" evidence="1">
    <location>
        <position position="210"/>
    </location>
</feature>
<evidence type="ECO:0000313" key="2">
    <source>
        <dbReference type="Proteomes" id="UP000478052"/>
    </source>
</evidence>
<proteinExistence type="predicted"/>
<dbReference type="GO" id="GO:0003964">
    <property type="term" value="F:RNA-directed DNA polymerase activity"/>
    <property type="evidence" value="ECO:0007669"/>
    <property type="project" value="UniProtKB-KW"/>
</dbReference>
<organism evidence="1 2">
    <name type="scientific">Aphis craccivora</name>
    <name type="common">Cowpea aphid</name>
    <dbReference type="NCBI Taxonomy" id="307492"/>
    <lineage>
        <taxon>Eukaryota</taxon>
        <taxon>Metazoa</taxon>
        <taxon>Ecdysozoa</taxon>
        <taxon>Arthropoda</taxon>
        <taxon>Hexapoda</taxon>
        <taxon>Insecta</taxon>
        <taxon>Pterygota</taxon>
        <taxon>Neoptera</taxon>
        <taxon>Paraneoptera</taxon>
        <taxon>Hemiptera</taxon>
        <taxon>Sternorrhyncha</taxon>
        <taxon>Aphidomorpha</taxon>
        <taxon>Aphidoidea</taxon>
        <taxon>Aphididae</taxon>
        <taxon>Aphidini</taxon>
        <taxon>Aphis</taxon>
        <taxon>Aphis</taxon>
    </lineage>
</organism>
<keyword evidence="2" id="KW-1185">Reference proteome</keyword>
<keyword evidence="1" id="KW-0808">Transferase</keyword>
<name>A0A6G0VZ68_APHCR</name>
<dbReference type="EMBL" id="VUJU01010240">
    <property type="protein sequence ID" value="KAF0715110.1"/>
    <property type="molecule type" value="Genomic_DNA"/>
</dbReference>
<accession>A0A6G0VZ68</accession>
<sequence>RQSRSNNIILFNLPEPTNAPETKPDIKQLKLIFNEMELNFEPIKYFRLGNPSIPIRPLKITFNDDKNVFDILRAQSKVCSSNAFKEIRFSSDRTTQQREQMSKLHQELETRRNNAYPLHSLFNQSLTTGVIPKSWKSVLISPIFKKGDRSSVLNFRPISKISIIPKLFTKIINSKLYPILNNILIDEQHGFRSGRSTTTNLAVFKQDISD</sequence>
<feature type="non-terminal residue" evidence="1">
    <location>
        <position position="1"/>
    </location>
</feature>
<reference evidence="1 2" key="1">
    <citation type="submission" date="2019-08" db="EMBL/GenBank/DDBJ databases">
        <title>Whole genome of Aphis craccivora.</title>
        <authorList>
            <person name="Voronova N.V."/>
            <person name="Shulinski R.S."/>
            <person name="Bandarenka Y.V."/>
            <person name="Zhorov D.G."/>
            <person name="Warner D."/>
        </authorList>
    </citation>
    <scope>NUCLEOTIDE SEQUENCE [LARGE SCALE GENOMIC DNA]</scope>
    <source>
        <strain evidence="1">180601</strain>
        <tissue evidence="1">Whole Body</tissue>
    </source>
</reference>
<dbReference type="AlphaFoldDB" id="A0A6G0VZ68"/>
<dbReference type="Proteomes" id="UP000478052">
    <property type="component" value="Unassembled WGS sequence"/>
</dbReference>
<comment type="caution">
    <text evidence="1">The sequence shown here is derived from an EMBL/GenBank/DDBJ whole genome shotgun (WGS) entry which is preliminary data.</text>
</comment>
<dbReference type="OrthoDB" id="6627636at2759"/>